<dbReference type="OrthoDB" id="2133190at2759"/>
<dbReference type="EMBL" id="FUEG01000018">
    <property type="protein sequence ID" value="SJL12937.1"/>
    <property type="molecule type" value="Genomic_DNA"/>
</dbReference>
<gene>
    <name evidence="2" type="ORF">ARMOST_16371</name>
</gene>
<keyword evidence="3" id="KW-1185">Reference proteome</keyword>
<reference evidence="3" key="1">
    <citation type="journal article" date="2017" name="Nat. Ecol. Evol.">
        <title>Genome expansion and lineage-specific genetic innovations in the forest pathogenic fungi Armillaria.</title>
        <authorList>
            <person name="Sipos G."/>
            <person name="Prasanna A.N."/>
            <person name="Walter M.C."/>
            <person name="O'Connor E."/>
            <person name="Balint B."/>
            <person name="Krizsan K."/>
            <person name="Kiss B."/>
            <person name="Hess J."/>
            <person name="Varga T."/>
            <person name="Slot J."/>
            <person name="Riley R."/>
            <person name="Boka B."/>
            <person name="Rigling D."/>
            <person name="Barry K."/>
            <person name="Lee J."/>
            <person name="Mihaltcheva S."/>
            <person name="LaButti K."/>
            <person name="Lipzen A."/>
            <person name="Waldron R."/>
            <person name="Moloney N.M."/>
            <person name="Sperisen C."/>
            <person name="Kredics L."/>
            <person name="Vagvoelgyi C."/>
            <person name="Patrignani A."/>
            <person name="Fitzpatrick D."/>
            <person name="Nagy I."/>
            <person name="Doyle S."/>
            <person name="Anderson J.B."/>
            <person name="Grigoriev I.V."/>
            <person name="Gueldener U."/>
            <person name="Muensterkoetter M."/>
            <person name="Nagy L.G."/>
        </authorList>
    </citation>
    <scope>NUCLEOTIDE SEQUENCE [LARGE SCALE GENOMIC DNA]</scope>
    <source>
        <strain evidence="3">C18/9</strain>
    </source>
</reference>
<proteinExistence type="predicted"/>
<protein>
    <submittedName>
        <fullName evidence="2">Uncharacterized protein</fullName>
    </submittedName>
</protein>
<evidence type="ECO:0000313" key="2">
    <source>
        <dbReference type="EMBL" id="SJL12937.1"/>
    </source>
</evidence>
<evidence type="ECO:0000256" key="1">
    <source>
        <dbReference type="SAM" id="MobiDB-lite"/>
    </source>
</evidence>
<sequence length="282" mass="29874">MKNASSNHPRSADRPSASLTLAYPPPMATSTPNSKFSTEKSSFPTFPPRLCSSSPTYSNSSPSRAAFYMPTDTLSLLFEGQGLEQRATSAGELSTLAMLSYPVAKRHAATIWEATKHGGGITCAYERLVLGSVGVDKAVSRQKAADTKVEWDSYTLIGVVACTLVLECTKAHLESMFVESVGLGSLDSASASDKEDDLRGITVDAACSLGGRMAELGGVFGKVWRRGGSRTPGGSRSEGVEHDVVLGFDWFCAIASNPDVLSSGFQSSWKDAPCVITQLNSI</sequence>
<dbReference type="Proteomes" id="UP000219338">
    <property type="component" value="Unassembled WGS sequence"/>
</dbReference>
<feature type="compositionally biased region" description="Polar residues" evidence="1">
    <location>
        <begin position="28"/>
        <end position="44"/>
    </location>
</feature>
<dbReference type="AlphaFoldDB" id="A0A284RW06"/>
<dbReference type="STRING" id="47428.A0A284RW06"/>
<name>A0A284RW06_ARMOS</name>
<evidence type="ECO:0000313" key="3">
    <source>
        <dbReference type="Proteomes" id="UP000219338"/>
    </source>
</evidence>
<accession>A0A284RW06</accession>
<organism evidence="2 3">
    <name type="scientific">Armillaria ostoyae</name>
    <name type="common">Armillaria root rot fungus</name>
    <dbReference type="NCBI Taxonomy" id="47428"/>
    <lineage>
        <taxon>Eukaryota</taxon>
        <taxon>Fungi</taxon>
        <taxon>Dikarya</taxon>
        <taxon>Basidiomycota</taxon>
        <taxon>Agaricomycotina</taxon>
        <taxon>Agaricomycetes</taxon>
        <taxon>Agaricomycetidae</taxon>
        <taxon>Agaricales</taxon>
        <taxon>Marasmiineae</taxon>
        <taxon>Physalacriaceae</taxon>
        <taxon>Armillaria</taxon>
    </lineage>
</organism>
<feature type="region of interest" description="Disordered" evidence="1">
    <location>
        <begin position="1"/>
        <end position="44"/>
    </location>
</feature>